<comment type="caution">
    <text evidence="3">The sequence shown here is derived from an EMBL/GenBank/DDBJ whole genome shotgun (WGS) entry which is preliminary data.</text>
</comment>
<dbReference type="PANTHER" id="PTHR43000">
    <property type="entry name" value="DTDP-D-GLUCOSE 4,6-DEHYDRATASE-RELATED"/>
    <property type="match status" value="1"/>
</dbReference>
<evidence type="ECO:0000256" key="1">
    <source>
        <dbReference type="ARBA" id="ARBA00007637"/>
    </source>
</evidence>
<dbReference type="AlphaFoldDB" id="W7UHM8"/>
<protein>
    <recommendedName>
        <fullName evidence="2">NAD-dependent epimerase/dehydratase domain-containing protein</fullName>
    </recommendedName>
</protein>
<name>W7UHM8_RUMFL</name>
<dbReference type="Proteomes" id="UP000019365">
    <property type="component" value="Unassembled WGS sequence"/>
</dbReference>
<dbReference type="Pfam" id="PF01370">
    <property type="entry name" value="Epimerase"/>
    <property type="match status" value="1"/>
</dbReference>
<sequence length="317" mass="35714">MEKVLVTGGCGLIGQHICSGLLKKGYEVIAVDREESGYNVGKLNYSSVECDPTDKNTIAELFEKNKFDVVIHAACTVDNDMGPIVTEKQMSDSASIDKFIFRYAMTEEVKKFIMLSTEQVYQFPKTREPIREDSDLKPSTNYAVLKYSSEKALVSELQHHKEVICCIIRYSPVYTLNFTDNLVAKITDPKDGSLFVYGQGQYGFQFCCVHNLVDFILCYVKNADKTSLSGVYNVGDKLLTTAADIITFMRENHRLGAVLQKTPAGAISKLKGIFGGSKEEKTNYRYLDLSKVENNNMLDKTKASKFTNFRWDIHNTK</sequence>
<dbReference type="InterPro" id="IPR001509">
    <property type="entry name" value="Epimerase_deHydtase"/>
</dbReference>
<organism evidence="3 4">
    <name type="scientific">Ruminococcus flavefaciens 007c</name>
    <dbReference type="NCBI Taxonomy" id="1341157"/>
    <lineage>
        <taxon>Bacteria</taxon>
        <taxon>Bacillati</taxon>
        <taxon>Bacillota</taxon>
        <taxon>Clostridia</taxon>
        <taxon>Eubacteriales</taxon>
        <taxon>Oscillospiraceae</taxon>
        <taxon>Ruminococcus</taxon>
    </lineage>
</organism>
<gene>
    <name evidence="3" type="ORF">RF007C_04300</name>
</gene>
<keyword evidence="4" id="KW-1185">Reference proteome</keyword>
<feature type="domain" description="NAD-dependent epimerase/dehydratase" evidence="2">
    <location>
        <begin position="4"/>
        <end position="235"/>
    </location>
</feature>
<dbReference type="PATRIC" id="fig|1341157.4.peg.741"/>
<proteinExistence type="inferred from homology"/>
<dbReference type="RefSeq" id="WP_019678991.1">
    <property type="nucleotide sequence ID" value="NZ_ATAX01000010.1"/>
</dbReference>
<dbReference type="OrthoDB" id="9811743at2"/>
<dbReference type="Gene3D" id="3.40.50.720">
    <property type="entry name" value="NAD(P)-binding Rossmann-like Domain"/>
    <property type="match status" value="1"/>
</dbReference>
<comment type="similarity">
    <text evidence="1">Belongs to the NAD(P)-dependent epimerase/dehydratase family.</text>
</comment>
<dbReference type="EMBL" id="ATAX01000010">
    <property type="protein sequence ID" value="EWM54686.1"/>
    <property type="molecule type" value="Genomic_DNA"/>
</dbReference>
<dbReference type="SUPFAM" id="SSF51735">
    <property type="entry name" value="NAD(P)-binding Rossmann-fold domains"/>
    <property type="match status" value="1"/>
</dbReference>
<dbReference type="eggNOG" id="COG0451">
    <property type="taxonomic scope" value="Bacteria"/>
</dbReference>
<accession>W7UHM8</accession>
<dbReference type="CDD" id="cd08946">
    <property type="entry name" value="SDR_e"/>
    <property type="match status" value="1"/>
</dbReference>
<dbReference type="InterPro" id="IPR036291">
    <property type="entry name" value="NAD(P)-bd_dom_sf"/>
</dbReference>
<reference evidence="3 4" key="1">
    <citation type="journal article" date="2014" name="PLoS ONE">
        <title>Rumen cellulosomics: divergent fiber-degrading strategies revealed by comparative genome-wide analysis of six ruminococcal strains.</title>
        <authorList>
            <person name="Dassa B."/>
            <person name="Borovok I."/>
            <person name="Ruimy-Israeli V."/>
            <person name="Lamed R."/>
            <person name="Flint H.J."/>
            <person name="Duncan S.H."/>
            <person name="Henrissat B."/>
            <person name="Coutinho P."/>
            <person name="Morrison M."/>
            <person name="Mosoni P."/>
            <person name="Yeoman C.J."/>
            <person name="White B.A."/>
            <person name="Bayer E.A."/>
        </authorList>
    </citation>
    <scope>NUCLEOTIDE SEQUENCE [LARGE SCALE GENOMIC DNA]</scope>
    <source>
        <strain evidence="3 4">007c</strain>
    </source>
</reference>
<evidence type="ECO:0000259" key="2">
    <source>
        <dbReference type="Pfam" id="PF01370"/>
    </source>
</evidence>
<evidence type="ECO:0000313" key="4">
    <source>
        <dbReference type="Proteomes" id="UP000019365"/>
    </source>
</evidence>
<evidence type="ECO:0000313" key="3">
    <source>
        <dbReference type="EMBL" id="EWM54686.1"/>
    </source>
</evidence>